<dbReference type="Proteomes" id="UP000076574">
    <property type="component" value="Unassembled WGS sequence"/>
</dbReference>
<accession>A0A164B879</accession>
<dbReference type="STRING" id="943830.A4A58_02400"/>
<dbReference type="CDD" id="cd05379">
    <property type="entry name" value="CAP_bacterial"/>
    <property type="match status" value="1"/>
</dbReference>
<comment type="caution">
    <text evidence="3">The sequence shown here is derived from an EMBL/GenBank/DDBJ whole genome shotgun (WGS) entry which is preliminary data.</text>
</comment>
<keyword evidence="1" id="KW-0732">Signal</keyword>
<protein>
    <recommendedName>
        <fullName evidence="2">SCP domain-containing protein</fullName>
    </recommendedName>
</protein>
<proteinExistence type="predicted"/>
<reference evidence="3 4" key="1">
    <citation type="submission" date="2016-03" db="EMBL/GenBank/DDBJ databases">
        <title>Microsymbionts genomes from the relict species Vavilovia formosa (Stev.) Fed.</title>
        <authorList>
            <person name="Kopat V."/>
            <person name="Chirak E."/>
            <person name="Kimeklis A."/>
            <person name="Andronov E."/>
        </authorList>
    </citation>
    <scope>NUCLEOTIDE SEQUENCE [LARGE SCALE GENOMIC DNA]</scope>
    <source>
        <strain evidence="3 4">Vaf07</strain>
    </source>
</reference>
<evidence type="ECO:0000313" key="4">
    <source>
        <dbReference type="Proteomes" id="UP000076574"/>
    </source>
</evidence>
<dbReference type="EMBL" id="LVYV01000001">
    <property type="protein sequence ID" value="KZD25910.1"/>
    <property type="molecule type" value="Genomic_DNA"/>
</dbReference>
<sequence length="140" mass="15162">MRLFVLCSALIAATIVETRAADYASQISAFRRAHKLSSVTLDSKLNAVALAQAQAMSSSGKVSHDVGGVFSARVGKLRKSKAAENIAAGFLTFPETLKQWEESPGHRENLLMSGARKVGVAYVTNPKSPYRMFWAMVITD</sequence>
<dbReference type="Pfam" id="PF00188">
    <property type="entry name" value="CAP"/>
    <property type="match status" value="1"/>
</dbReference>
<organism evidence="3 4">
    <name type="scientific">Tardiphaga robiniae</name>
    <dbReference type="NCBI Taxonomy" id="943830"/>
    <lineage>
        <taxon>Bacteria</taxon>
        <taxon>Pseudomonadati</taxon>
        <taxon>Pseudomonadota</taxon>
        <taxon>Alphaproteobacteria</taxon>
        <taxon>Hyphomicrobiales</taxon>
        <taxon>Nitrobacteraceae</taxon>
        <taxon>Tardiphaga</taxon>
    </lineage>
</organism>
<feature type="chain" id="PRO_5007848923" description="SCP domain-containing protein" evidence="1">
    <location>
        <begin position="21"/>
        <end position="140"/>
    </location>
</feature>
<dbReference type="SUPFAM" id="SSF55797">
    <property type="entry name" value="PR-1-like"/>
    <property type="match status" value="1"/>
</dbReference>
<evidence type="ECO:0000256" key="1">
    <source>
        <dbReference type="SAM" id="SignalP"/>
    </source>
</evidence>
<evidence type="ECO:0000259" key="2">
    <source>
        <dbReference type="Pfam" id="PF00188"/>
    </source>
</evidence>
<gene>
    <name evidence="3" type="ORF">A4A58_02400</name>
</gene>
<name>A0A164B879_9BRAD</name>
<dbReference type="PANTHER" id="PTHR31157">
    <property type="entry name" value="SCP DOMAIN-CONTAINING PROTEIN"/>
    <property type="match status" value="1"/>
</dbReference>
<feature type="signal peptide" evidence="1">
    <location>
        <begin position="1"/>
        <end position="20"/>
    </location>
</feature>
<dbReference type="InterPro" id="IPR014044">
    <property type="entry name" value="CAP_dom"/>
</dbReference>
<evidence type="ECO:0000313" key="3">
    <source>
        <dbReference type="EMBL" id="KZD25910.1"/>
    </source>
</evidence>
<dbReference type="InterPro" id="IPR035940">
    <property type="entry name" value="CAP_sf"/>
</dbReference>
<keyword evidence="4" id="KW-1185">Reference proteome</keyword>
<dbReference type="PANTHER" id="PTHR31157:SF1">
    <property type="entry name" value="SCP DOMAIN-CONTAINING PROTEIN"/>
    <property type="match status" value="1"/>
</dbReference>
<feature type="domain" description="SCP" evidence="2">
    <location>
        <begin position="27"/>
        <end position="135"/>
    </location>
</feature>
<dbReference type="Gene3D" id="3.40.33.10">
    <property type="entry name" value="CAP"/>
    <property type="match status" value="1"/>
</dbReference>
<dbReference type="AlphaFoldDB" id="A0A164B879"/>